<organism evidence="4 5">
    <name type="scientific">Oldenlandia corymbosa var. corymbosa</name>
    <dbReference type="NCBI Taxonomy" id="529605"/>
    <lineage>
        <taxon>Eukaryota</taxon>
        <taxon>Viridiplantae</taxon>
        <taxon>Streptophyta</taxon>
        <taxon>Embryophyta</taxon>
        <taxon>Tracheophyta</taxon>
        <taxon>Spermatophyta</taxon>
        <taxon>Magnoliopsida</taxon>
        <taxon>eudicotyledons</taxon>
        <taxon>Gunneridae</taxon>
        <taxon>Pentapetalae</taxon>
        <taxon>asterids</taxon>
        <taxon>lamiids</taxon>
        <taxon>Gentianales</taxon>
        <taxon>Rubiaceae</taxon>
        <taxon>Rubioideae</taxon>
        <taxon>Spermacoceae</taxon>
        <taxon>Hedyotis-Oldenlandia complex</taxon>
        <taxon>Oldenlandia</taxon>
    </lineage>
</organism>
<dbReference type="SUPFAM" id="SSF81301">
    <property type="entry name" value="Nucleotidyltransferase"/>
    <property type="match status" value="1"/>
</dbReference>
<dbReference type="Gene3D" id="1.10.1410.10">
    <property type="match status" value="1"/>
</dbReference>
<dbReference type="InterPro" id="IPR054708">
    <property type="entry name" value="MTPAP-like_central"/>
</dbReference>
<feature type="domain" description="Poly(A) RNA polymerase mitochondrial-like central palm" evidence="2">
    <location>
        <begin position="43"/>
        <end position="162"/>
    </location>
</feature>
<dbReference type="InterPro" id="IPR058920">
    <property type="entry name" value="PAP-OAS1-bd-rel"/>
</dbReference>
<accession>A0AAV1CNI1</accession>
<dbReference type="Proteomes" id="UP001161247">
    <property type="component" value="Chromosome 3"/>
</dbReference>
<dbReference type="InterPro" id="IPR058921">
    <property type="entry name" value="PAP/OAS1-rel"/>
</dbReference>
<evidence type="ECO:0000259" key="2">
    <source>
        <dbReference type="Pfam" id="PF22600"/>
    </source>
</evidence>
<feature type="region of interest" description="Disordered" evidence="1">
    <location>
        <begin position="1"/>
        <end position="32"/>
    </location>
</feature>
<evidence type="ECO:0000259" key="3">
    <source>
        <dbReference type="Pfam" id="PF26180"/>
    </source>
</evidence>
<dbReference type="FunFam" id="1.10.1410.10:FF:000013">
    <property type="entry name" value="PAP/OAS1 substrate-binding domain superfamily"/>
    <property type="match status" value="1"/>
</dbReference>
<dbReference type="SUPFAM" id="SSF81631">
    <property type="entry name" value="PAP/OAS1 substrate-binding domain"/>
    <property type="match status" value="1"/>
</dbReference>
<feature type="compositionally biased region" description="Low complexity" evidence="1">
    <location>
        <begin position="15"/>
        <end position="32"/>
    </location>
</feature>
<dbReference type="PANTHER" id="PTHR45979:SF2">
    <property type="entry name" value="PAP_OAS1 SUBSTRATE-BINDING DOMAIN SUPERFAMILY"/>
    <property type="match status" value="1"/>
</dbReference>
<evidence type="ECO:0000313" key="5">
    <source>
        <dbReference type="Proteomes" id="UP001161247"/>
    </source>
</evidence>
<dbReference type="EMBL" id="OX459120">
    <property type="protein sequence ID" value="CAI9097166.1"/>
    <property type="molecule type" value="Genomic_DNA"/>
</dbReference>
<protein>
    <submittedName>
        <fullName evidence="4">OLC1v1033531C2</fullName>
    </submittedName>
</protein>
<dbReference type="Gene3D" id="3.30.460.10">
    <property type="entry name" value="Beta Polymerase, domain 2"/>
    <property type="match status" value="1"/>
</dbReference>
<feature type="compositionally biased region" description="Basic and acidic residues" evidence="1">
    <location>
        <begin position="818"/>
        <end position="835"/>
    </location>
</feature>
<dbReference type="CDD" id="cd05402">
    <property type="entry name" value="NT_PAP_TUTase"/>
    <property type="match status" value="1"/>
</dbReference>
<proteinExistence type="predicted"/>
<gene>
    <name evidence="4" type="ORF">OLC1_LOCUS7732</name>
</gene>
<reference evidence="4" key="1">
    <citation type="submission" date="2023-03" db="EMBL/GenBank/DDBJ databases">
        <authorList>
            <person name="Julca I."/>
        </authorList>
    </citation>
    <scope>NUCLEOTIDE SEQUENCE</scope>
</reference>
<dbReference type="PANTHER" id="PTHR45979">
    <property type="entry name" value="PAP/OAS1 SUBSTRATE-BINDING DOMAIN SUPERFAMILY"/>
    <property type="match status" value="1"/>
</dbReference>
<sequence>MGDYREPPAGGGGLSPSTSSSSPNPNPAAIGPGRWARAERATREIILKVQPTVVSEERRREVIDYVQRLFFNFLGCEVFPYGSVPLKTYLPDGDIDLTAFGGASAEDALANSMVSILEGEDQSRAAEFAVKDIQLIRAEVKLVKCIVQNIVVDISFNQIGGLCTLCFLEQVDSLIGREHLFKRSIILIKAWCYYESRILGAHHGLISTYALETLVLYIFHLFHSSLNGPLQVLYKFLDYFSKFDWENYCVSLMGPVRLCSLPELVAEMPDNGESDLLLSNEFLRYCSDMFSVPSRGADSGLRSFQPKHLNIVDPLKENNNLGRSVSKGNFYRIRSAFTYGARKLGRILLQPEDDIATGLCKFFFNTLDRHGDGQRPDVQIARPIRPYGASNSVLSVSETSLTAVEIVNLESKSDTNSLSRKRINGLDASAPETKCNDETEVEEGNREVSLSVLSIGNAHDEKKNALGHRAQDLASRRVEDLKAPFDSPRHSELSSLNIVSPAGIPYHAPHIYSSDSVLSNGGMINGDADLISSQKFSKDVHPGMSCDCNGNVNGCGLYGNLSPCVEGAVHGTNPLSDLSGDYENQLNSLQRGKWCYEYAFNMQALPRHPSPPPSVFHANNLRDANAIHHPLQFKQNGVPLKMGNGVFPNPAFYAVNPAMIPTMSFSLEDMPKPRGTGTYFPNMNHHPLVHRPSAVKGRNHAMMRSPRHLGRFMEAKMVDQTSPDILYTPVLGNQSGTNNVPSNVHQPFTSQEKGHHNNMNGVILEPDGFEFGSFEDQPDETNQPDRGRQGHQQRCPSSQDDMSPVSPARAPRTLKPIISRDQDRVSVESSYHLKDEDDFPPLST</sequence>
<dbReference type="Pfam" id="PF26180">
    <property type="entry name" value="PAP-OAS1"/>
    <property type="match status" value="1"/>
</dbReference>
<evidence type="ECO:0000256" key="1">
    <source>
        <dbReference type="SAM" id="MobiDB-lite"/>
    </source>
</evidence>
<name>A0AAV1CNI1_OLDCO</name>
<keyword evidence="5" id="KW-1185">Reference proteome</keyword>
<dbReference type="Pfam" id="PF22600">
    <property type="entry name" value="MTPAP-like_central"/>
    <property type="match status" value="1"/>
</dbReference>
<feature type="compositionally biased region" description="Polar residues" evidence="1">
    <location>
        <begin position="790"/>
        <end position="801"/>
    </location>
</feature>
<dbReference type="InterPro" id="IPR043519">
    <property type="entry name" value="NT_sf"/>
</dbReference>
<evidence type="ECO:0000313" key="4">
    <source>
        <dbReference type="EMBL" id="CAI9097166.1"/>
    </source>
</evidence>
<dbReference type="AlphaFoldDB" id="A0AAV1CNI1"/>
<feature type="domain" description="PAP/OAS1 substrate-binding-related" evidence="3">
    <location>
        <begin position="175"/>
        <end position="367"/>
    </location>
</feature>
<feature type="region of interest" description="Disordered" evidence="1">
    <location>
        <begin position="749"/>
        <end position="844"/>
    </location>
</feature>